<protein>
    <submittedName>
        <fullName evidence="6">LytR family transcriptional regulator</fullName>
    </submittedName>
</protein>
<dbReference type="AlphaFoldDB" id="A0A2S2BRI8"/>
<organism evidence="6 7">
    <name type="scientific">Rhodococcus oxybenzonivorans</name>
    <dbReference type="NCBI Taxonomy" id="1990687"/>
    <lineage>
        <taxon>Bacteria</taxon>
        <taxon>Bacillati</taxon>
        <taxon>Actinomycetota</taxon>
        <taxon>Actinomycetes</taxon>
        <taxon>Mycobacteriales</taxon>
        <taxon>Nocardiaceae</taxon>
        <taxon>Rhodococcus</taxon>
    </lineage>
</organism>
<accession>A0A2S2BRI8</accession>
<feature type="compositionally biased region" description="Basic and acidic residues" evidence="2">
    <location>
        <begin position="16"/>
        <end position="31"/>
    </location>
</feature>
<dbReference type="Pfam" id="PF03816">
    <property type="entry name" value="LytR_cpsA_psr"/>
    <property type="match status" value="1"/>
</dbReference>
<dbReference type="InterPro" id="IPR050922">
    <property type="entry name" value="LytR/CpsA/Psr_CW_biosynth"/>
</dbReference>
<evidence type="ECO:0000259" key="5">
    <source>
        <dbReference type="Pfam" id="PF13399"/>
    </source>
</evidence>
<keyword evidence="3" id="KW-0812">Transmembrane</keyword>
<dbReference type="Gene3D" id="3.30.70.2390">
    <property type="match status" value="1"/>
</dbReference>
<dbReference type="Pfam" id="PF13399">
    <property type="entry name" value="LytR_C"/>
    <property type="match status" value="1"/>
</dbReference>
<gene>
    <name evidence="6" type="ORF">CBI38_06055</name>
</gene>
<keyword evidence="7" id="KW-1185">Reference proteome</keyword>
<dbReference type="InterPro" id="IPR004474">
    <property type="entry name" value="LytR_CpsA_psr"/>
</dbReference>
<dbReference type="InterPro" id="IPR027381">
    <property type="entry name" value="LytR/CpsA/Psr_C"/>
</dbReference>
<dbReference type="OrthoDB" id="9782542at2"/>
<evidence type="ECO:0000256" key="1">
    <source>
        <dbReference type="ARBA" id="ARBA00006068"/>
    </source>
</evidence>
<dbReference type="Gene3D" id="3.40.630.190">
    <property type="entry name" value="LCP protein"/>
    <property type="match status" value="1"/>
</dbReference>
<feature type="domain" description="Cell envelope-related transcriptional attenuator" evidence="4">
    <location>
        <begin position="266"/>
        <end position="429"/>
    </location>
</feature>
<feature type="compositionally biased region" description="Basic and acidic residues" evidence="2">
    <location>
        <begin position="92"/>
        <end position="121"/>
    </location>
</feature>
<feature type="compositionally biased region" description="Pro residues" evidence="2">
    <location>
        <begin position="122"/>
        <end position="138"/>
    </location>
</feature>
<dbReference type="PANTHER" id="PTHR33392:SF6">
    <property type="entry name" value="POLYISOPRENYL-TEICHOIC ACID--PEPTIDOGLYCAN TEICHOIC ACID TRANSFERASE TAGU"/>
    <property type="match status" value="1"/>
</dbReference>
<keyword evidence="3" id="KW-1133">Transmembrane helix</keyword>
<feature type="transmembrane region" description="Helical" evidence="3">
    <location>
        <begin position="183"/>
        <end position="207"/>
    </location>
</feature>
<keyword evidence="3" id="KW-0472">Membrane</keyword>
<dbReference type="NCBIfam" id="TIGR00350">
    <property type="entry name" value="lytR_cpsA_psr"/>
    <property type="match status" value="1"/>
</dbReference>
<dbReference type="EMBL" id="CP021354">
    <property type="protein sequence ID" value="AWK71209.1"/>
    <property type="molecule type" value="Genomic_DNA"/>
</dbReference>
<name>A0A2S2BRI8_9NOCA</name>
<reference evidence="6 7" key="1">
    <citation type="submission" date="2017-05" db="EMBL/GenBank/DDBJ databases">
        <title>Isolation of Rhodococcus sp. S2-17 biodegrading of BP-3.</title>
        <authorList>
            <person name="Lee Y."/>
            <person name="Kim K.H."/>
            <person name="Chun B.H."/>
            <person name="Jung H.S."/>
            <person name="Jeon C.O."/>
        </authorList>
    </citation>
    <scope>NUCLEOTIDE SEQUENCE [LARGE SCALE GENOMIC DNA]</scope>
    <source>
        <strain evidence="6 7">S2-17</strain>
    </source>
</reference>
<evidence type="ECO:0000313" key="6">
    <source>
        <dbReference type="EMBL" id="AWK71209.1"/>
    </source>
</evidence>
<proteinExistence type="inferred from homology"/>
<evidence type="ECO:0000313" key="7">
    <source>
        <dbReference type="Proteomes" id="UP000245711"/>
    </source>
</evidence>
<sequence>MGDDHSSDAPAPESRAPWERPLADQRYREAQSGRQRRLPPRQPSPEQRPPERPAPSDRRPPIERTDAIRQDSGRIGRRAAGGPTEGLSVADLVKKVAGDEPQRPDDPDKTETIAPVDERHPPPGAVAPPEPTFTPPPSQLATDDAETGWYADAETTATPQVVGNPGLTRLALSKSRRRRRLRAVGRAFVALVAVIALAGTGIVWGYLRSTEGKFDQIAALDTESTDIVDAGGQTGDETYLIVGTDTRAGASGTIGAGTVEDAEGSRADTVMLVNIPADRSRVVAVSFPRDLDVERPVCQGWDNATGTYTEETFPSAEGDKLNATYALGGPKCLVKVIQKMSGLKIGHFVGMDFAGFESMVNEIGGVKICTTQPLEDFVLGTVLPEAGTQVLDGKTALNFVRARHVEAEGNGDYGRINRQQRFLSALLRGALSSQVLLNPGKLNGFINAFTRDTFVENIDTKSLVTLGRSLQNVDAGAVTFLTVPTAGTTDWGNEIPRTDDIKAIFRAIIDDAPLPGEKRAEPIEAAASAPTPTPSAPLSVFAVDPTSVSVQVSNASGESGLAATTADALAAQGFQIYNVGNYTATSAETVVRFSPGHEAEAATLASAFPGAILESTSGLGTVTEVAVGSNFSGTVQAPSAIDTPLDMSGVRVGQPEDVEIPADLAVVNAGDASCD</sequence>
<evidence type="ECO:0000259" key="4">
    <source>
        <dbReference type="Pfam" id="PF03816"/>
    </source>
</evidence>
<feature type="domain" description="LytR/CpsA/Psr regulator C-terminal" evidence="5">
    <location>
        <begin position="547"/>
        <end position="631"/>
    </location>
</feature>
<evidence type="ECO:0000256" key="3">
    <source>
        <dbReference type="SAM" id="Phobius"/>
    </source>
</evidence>
<feature type="region of interest" description="Disordered" evidence="2">
    <location>
        <begin position="1"/>
        <end position="144"/>
    </location>
</feature>
<dbReference type="KEGG" id="roz:CBI38_06055"/>
<comment type="similarity">
    <text evidence="1">Belongs to the LytR/CpsA/Psr (LCP) family.</text>
</comment>
<dbReference type="RefSeq" id="WP_109327261.1">
    <property type="nucleotide sequence ID" value="NZ_CP021354.1"/>
</dbReference>
<feature type="compositionally biased region" description="Basic and acidic residues" evidence="2">
    <location>
        <begin position="48"/>
        <end position="74"/>
    </location>
</feature>
<dbReference type="Proteomes" id="UP000245711">
    <property type="component" value="Chromosome"/>
</dbReference>
<evidence type="ECO:0000256" key="2">
    <source>
        <dbReference type="SAM" id="MobiDB-lite"/>
    </source>
</evidence>
<dbReference type="PANTHER" id="PTHR33392">
    <property type="entry name" value="POLYISOPRENYL-TEICHOIC ACID--PEPTIDOGLYCAN TEICHOIC ACID TRANSFERASE TAGU"/>
    <property type="match status" value="1"/>
</dbReference>